<dbReference type="GO" id="GO:0060271">
    <property type="term" value="P:cilium assembly"/>
    <property type="evidence" value="ECO:0007669"/>
    <property type="project" value="TreeGrafter"/>
</dbReference>
<evidence type="ECO:0000256" key="9">
    <source>
        <dbReference type="SAM" id="Coils"/>
    </source>
</evidence>
<protein>
    <submittedName>
        <fullName evidence="14">TRAF3-interacting protein 1</fullName>
    </submittedName>
</protein>
<keyword evidence="5 9" id="KW-0175">Coiled coil</keyword>
<accession>A0A8B8IDE4</accession>
<dbReference type="Gene3D" id="1.10.418.50">
    <property type="entry name" value="Microtubule-binding protein MIP-T3"/>
    <property type="match status" value="1"/>
</dbReference>
<feature type="compositionally biased region" description="Basic and acidic residues" evidence="10">
    <location>
        <begin position="208"/>
        <end position="219"/>
    </location>
</feature>
<evidence type="ECO:0000256" key="6">
    <source>
        <dbReference type="ARBA" id="ARBA00023212"/>
    </source>
</evidence>
<dbReference type="PANTHER" id="PTHR31363:SF0">
    <property type="entry name" value="TRAF3-INTERACTING PROTEIN 1"/>
    <property type="match status" value="1"/>
</dbReference>
<evidence type="ECO:0000313" key="14">
    <source>
        <dbReference type="RefSeq" id="XP_026494302.2"/>
    </source>
</evidence>
<proteinExistence type="inferred from homology"/>
<dbReference type="Pfam" id="PF17749">
    <property type="entry name" value="MIP-T3_C"/>
    <property type="match status" value="1"/>
</dbReference>
<evidence type="ECO:0000256" key="1">
    <source>
        <dbReference type="ARBA" id="ARBA00004120"/>
    </source>
</evidence>
<evidence type="ECO:0000259" key="12">
    <source>
        <dbReference type="Pfam" id="PF17749"/>
    </source>
</evidence>
<feature type="region of interest" description="Disordered" evidence="10">
    <location>
        <begin position="377"/>
        <end position="400"/>
    </location>
</feature>
<evidence type="ECO:0000259" key="11">
    <source>
        <dbReference type="Pfam" id="PF10243"/>
    </source>
</evidence>
<feature type="domain" description="TRAF3-interacting protein 1 N-terminal" evidence="11">
    <location>
        <begin position="10"/>
        <end position="116"/>
    </location>
</feature>
<dbReference type="GO" id="GO:0030992">
    <property type="term" value="C:intraciliary transport particle B"/>
    <property type="evidence" value="ECO:0007669"/>
    <property type="project" value="TreeGrafter"/>
</dbReference>
<dbReference type="GO" id="GO:0048731">
    <property type="term" value="P:system development"/>
    <property type="evidence" value="ECO:0007669"/>
    <property type="project" value="UniProtKB-ARBA"/>
</dbReference>
<dbReference type="Pfam" id="PF10243">
    <property type="entry name" value="MIP-T3"/>
    <property type="match status" value="1"/>
</dbReference>
<feature type="region of interest" description="Disordered" evidence="10">
    <location>
        <begin position="159"/>
        <end position="229"/>
    </location>
</feature>
<feature type="compositionally biased region" description="Polar residues" evidence="10">
    <location>
        <begin position="220"/>
        <end position="229"/>
    </location>
</feature>
<evidence type="ECO:0000256" key="3">
    <source>
        <dbReference type="ARBA" id="ARBA00022490"/>
    </source>
</evidence>
<dbReference type="Proteomes" id="UP001652626">
    <property type="component" value="Chromosome 19"/>
</dbReference>
<comment type="subcellular location">
    <subcellularLocation>
        <location evidence="2">Cytoplasm</location>
        <location evidence="2">Cytoskeleton</location>
        <location evidence="2">Cilium axoneme</location>
    </subcellularLocation>
    <subcellularLocation>
        <location evidence="1">Cytoplasm</location>
        <location evidence="1">Cytoskeleton</location>
        <location evidence="1">Cilium basal body</location>
    </subcellularLocation>
</comment>
<dbReference type="GO" id="GO:0070507">
    <property type="term" value="P:regulation of microtubule cytoskeleton organization"/>
    <property type="evidence" value="ECO:0007669"/>
    <property type="project" value="TreeGrafter"/>
</dbReference>
<reference evidence="14" key="1">
    <citation type="submission" date="2025-08" db="UniProtKB">
        <authorList>
            <consortium name="RefSeq"/>
        </authorList>
    </citation>
    <scope>IDENTIFICATION</scope>
    <source>
        <tissue evidence="14">Whole body</tissue>
    </source>
</reference>
<dbReference type="GO" id="GO:0036064">
    <property type="term" value="C:ciliary basal body"/>
    <property type="evidence" value="ECO:0007669"/>
    <property type="project" value="TreeGrafter"/>
</dbReference>
<comment type="similarity">
    <text evidence="8">Belongs to the TRAF3IP1 family.</text>
</comment>
<dbReference type="InterPro" id="IPR018799">
    <property type="entry name" value="TRAF3IP1"/>
</dbReference>
<dbReference type="RefSeq" id="XP_026494302.2">
    <property type="nucleotide sequence ID" value="XM_026638517.2"/>
</dbReference>
<sequence length="606" mass="67941">MEDVIDASIIKATQVSLGKYVKRPPLNDKLLKKPPFRFLHDIITTVLKSTGFFKGLFEDEELISDNVKDREGKILFLTKIISVVGTTTGKSLTVKPSKIVAGQEPDKTNELLQCLAFALDNKLSSDEAVKLYKERGNPTIPNEKKVKDAPKLVKKGVNTKKISSKSTDKLVKSDKNPNKTNLRENTVVKKESPPKKNSSQSSKIINKRGQEKETQEIKSETSSLNKNNNSNAIELADSALVSVDTDSNIPIPNLEISQENESLSNSNIENTNYINGETHSLVDEGVTISKDTVKVGSLGDKSNEIENAENDEVNKYEFHERLSNNHENEILNNDFNKSTSLESNATINNENIHKQENLSSNLVEPVVKVSESKVVDIPHGKRPDSVRRPSSSRPGAPRFRDKNEIILSTVDNLVVGKVNIIVENTTNEEEEESSIVIVENTEALTNSQDQDDQLQISSNEHGHLVQQILNAQKEFSEVNGKTNIEWQFGAQKAKDVVNQEIEQLRFNVQALSRVANPLGKLLDHIQEDVEIMRQELQQWTKTFEEASKQLLKQKTTNEESLLPLHSKVKHLETDIAEKYDKINDLKMVIHKNTLRIEKLLASGNVQ</sequence>
<keyword evidence="3" id="KW-0963">Cytoplasm</keyword>
<evidence type="ECO:0000313" key="13">
    <source>
        <dbReference type="Proteomes" id="UP001652626"/>
    </source>
</evidence>
<keyword evidence="7" id="KW-0966">Cell projection</keyword>
<dbReference type="GO" id="GO:0048513">
    <property type="term" value="P:animal organ development"/>
    <property type="evidence" value="ECO:0007669"/>
    <property type="project" value="UniProtKB-ARBA"/>
</dbReference>
<dbReference type="AlphaFoldDB" id="A0A8B8IDE4"/>
<feature type="coiled-coil region" evidence="9">
    <location>
        <begin position="522"/>
        <end position="549"/>
    </location>
</feature>
<evidence type="ECO:0000256" key="8">
    <source>
        <dbReference type="ARBA" id="ARBA00043971"/>
    </source>
</evidence>
<evidence type="ECO:0000256" key="5">
    <source>
        <dbReference type="ARBA" id="ARBA00023054"/>
    </source>
</evidence>
<dbReference type="GO" id="GO:0005930">
    <property type="term" value="C:axoneme"/>
    <property type="evidence" value="ECO:0007669"/>
    <property type="project" value="UniProtKB-SubCell"/>
</dbReference>
<feature type="compositionally biased region" description="Low complexity" evidence="10">
    <location>
        <begin position="388"/>
        <end position="397"/>
    </location>
</feature>
<dbReference type="InterPro" id="IPR040468">
    <property type="entry name" value="TRAF3IP1_N"/>
</dbReference>
<keyword evidence="6" id="KW-0206">Cytoskeleton</keyword>
<feature type="compositionally biased region" description="Basic and acidic residues" evidence="10">
    <location>
        <begin position="166"/>
        <end position="177"/>
    </location>
</feature>
<feature type="compositionally biased region" description="Basic and acidic residues" evidence="10">
    <location>
        <begin position="377"/>
        <end position="387"/>
    </location>
</feature>
<keyword evidence="13" id="KW-1185">Reference proteome</keyword>
<dbReference type="PANTHER" id="PTHR31363">
    <property type="entry name" value="TRAF3-INTERACTING PROTEIN 1"/>
    <property type="match status" value="1"/>
</dbReference>
<dbReference type="InterPro" id="IPR041476">
    <property type="entry name" value="TRAF3IP1_C"/>
</dbReference>
<evidence type="ECO:0000256" key="10">
    <source>
        <dbReference type="SAM" id="MobiDB-lite"/>
    </source>
</evidence>
<organism evidence="13 14">
    <name type="scientific">Vanessa tameamea</name>
    <name type="common">Kamehameha butterfly</name>
    <dbReference type="NCBI Taxonomy" id="334116"/>
    <lineage>
        <taxon>Eukaryota</taxon>
        <taxon>Metazoa</taxon>
        <taxon>Ecdysozoa</taxon>
        <taxon>Arthropoda</taxon>
        <taxon>Hexapoda</taxon>
        <taxon>Insecta</taxon>
        <taxon>Pterygota</taxon>
        <taxon>Neoptera</taxon>
        <taxon>Endopterygota</taxon>
        <taxon>Lepidoptera</taxon>
        <taxon>Glossata</taxon>
        <taxon>Ditrysia</taxon>
        <taxon>Papilionoidea</taxon>
        <taxon>Nymphalidae</taxon>
        <taxon>Nymphalinae</taxon>
        <taxon>Vanessa</taxon>
    </lineage>
</organism>
<dbReference type="GO" id="GO:0042073">
    <property type="term" value="P:intraciliary transport"/>
    <property type="evidence" value="ECO:0007669"/>
    <property type="project" value="TreeGrafter"/>
</dbReference>
<evidence type="ECO:0000256" key="2">
    <source>
        <dbReference type="ARBA" id="ARBA00004430"/>
    </source>
</evidence>
<feature type="domain" description="TRAF3-interacting protein 1 C-terminal" evidence="12">
    <location>
        <begin position="459"/>
        <end position="601"/>
    </location>
</feature>
<dbReference type="GeneID" id="113399399"/>
<gene>
    <name evidence="14" type="primary">LOC113399399</name>
</gene>
<dbReference type="InterPro" id="IPR042576">
    <property type="entry name" value="TRAF3IP1_N_sf"/>
</dbReference>
<evidence type="ECO:0000256" key="7">
    <source>
        <dbReference type="ARBA" id="ARBA00023273"/>
    </source>
</evidence>
<name>A0A8B8IDE4_VANTA</name>
<keyword evidence="4" id="KW-0970">Cilium biogenesis/degradation</keyword>
<dbReference type="GO" id="GO:0008017">
    <property type="term" value="F:microtubule binding"/>
    <property type="evidence" value="ECO:0007669"/>
    <property type="project" value="InterPro"/>
</dbReference>
<evidence type="ECO:0000256" key="4">
    <source>
        <dbReference type="ARBA" id="ARBA00022794"/>
    </source>
</evidence>
<dbReference type="OrthoDB" id="10258914at2759"/>
<feature type="compositionally biased region" description="Low complexity" evidence="10">
    <location>
        <begin position="195"/>
        <end position="204"/>
    </location>
</feature>
<dbReference type="OMA" id="FRFLMDV"/>